<name>A0A1R2AKW8_9CILI</name>
<dbReference type="OrthoDB" id="6106880at2759"/>
<dbReference type="Pfam" id="PF00240">
    <property type="entry name" value="ubiquitin"/>
    <property type="match status" value="1"/>
</dbReference>
<keyword evidence="3" id="KW-0862">Zinc</keyword>
<dbReference type="InterPro" id="IPR029071">
    <property type="entry name" value="Ubiquitin-like_domsf"/>
</dbReference>
<dbReference type="SMART" id="SM00213">
    <property type="entry name" value="UBQ"/>
    <property type="match status" value="1"/>
</dbReference>
<dbReference type="SUPFAM" id="SSF54236">
    <property type="entry name" value="Ubiquitin-like"/>
    <property type="match status" value="1"/>
</dbReference>
<dbReference type="InterPro" id="IPR013083">
    <property type="entry name" value="Znf_RING/FYVE/PHD"/>
</dbReference>
<dbReference type="InterPro" id="IPR017907">
    <property type="entry name" value="Znf_RING_CS"/>
</dbReference>
<comment type="caution">
    <text evidence="5">The sequence shown here is derived from an EMBL/GenBank/DDBJ whole genome shotgun (WGS) entry which is preliminary data.</text>
</comment>
<sequence length="158" mass="18619">MEYPIYFNIYNLEKYQAVKLQCSHTICNYCINFSKKFDNTFRCPQCAVVTNNVNSVEIFETIKRILIAKSKNIKIDEQKNQTSDDMFFILIRNLNNRSFEIKVNKNETVAKLKDLINEVEGVEPKTQWLLYNEISMQDEKKLKEYCIMNGHIVSLVLS</sequence>
<keyword evidence="2" id="KW-0863">Zinc-finger</keyword>
<dbReference type="PROSITE" id="PS50053">
    <property type="entry name" value="UBIQUITIN_2"/>
    <property type="match status" value="1"/>
</dbReference>
<evidence type="ECO:0000313" key="6">
    <source>
        <dbReference type="Proteomes" id="UP000187209"/>
    </source>
</evidence>
<dbReference type="EMBL" id="MPUH01002383">
    <property type="protein sequence ID" value="OMJ65168.1"/>
    <property type="molecule type" value="Genomic_DNA"/>
</dbReference>
<dbReference type="Gene3D" id="3.10.20.90">
    <property type="entry name" value="Phosphatidylinositol 3-kinase Catalytic Subunit, Chain A, domain 1"/>
    <property type="match status" value="1"/>
</dbReference>
<dbReference type="PROSITE" id="PS00518">
    <property type="entry name" value="ZF_RING_1"/>
    <property type="match status" value="1"/>
</dbReference>
<evidence type="ECO:0000256" key="3">
    <source>
        <dbReference type="ARBA" id="ARBA00022833"/>
    </source>
</evidence>
<dbReference type="Proteomes" id="UP000187209">
    <property type="component" value="Unassembled WGS sequence"/>
</dbReference>
<gene>
    <name evidence="5" type="ORF">SteCoe_38962</name>
</gene>
<dbReference type="SUPFAM" id="SSF57850">
    <property type="entry name" value="RING/U-box"/>
    <property type="match status" value="1"/>
</dbReference>
<evidence type="ECO:0000256" key="1">
    <source>
        <dbReference type="ARBA" id="ARBA00022723"/>
    </source>
</evidence>
<proteinExistence type="predicted"/>
<dbReference type="GO" id="GO:0008270">
    <property type="term" value="F:zinc ion binding"/>
    <property type="evidence" value="ECO:0007669"/>
    <property type="project" value="UniProtKB-KW"/>
</dbReference>
<keyword evidence="1" id="KW-0479">Metal-binding</keyword>
<dbReference type="AlphaFoldDB" id="A0A1R2AKW8"/>
<evidence type="ECO:0000256" key="2">
    <source>
        <dbReference type="ARBA" id="ARBA00022771"/>
    </source>
</evidence>
<protein>
    <recommendedName>
        <fullName evidence="4">Ubiquitin-like domain-containing protein</fullName>
    </recommendedName>
</protein>
<dbReference type="InterPro" id="IPR000626">
    <property type="entry name" value="Ubiquitin-like_dom"/>
</dbReference>
<reference evidence="5 6" key="1">
    <citation type="submission" date="2016-11" db="EMBL/GenBank/DDBJ databases">
        <title>The macronuclear genome of Stentor coeruleus: a giant cell with tiny introns.</title>
        <authorList>
            <person name="Slabodnick M."/>
            <person name="Ruby J.G."/>
            <person name="Reiff S.B."/>
            <person name="Swart E.C."/>
            <person name="Gosai S."/>
            <person name="Prabakaran S."/>
            <person name="Witkowska E."/>
            <person name="Larue G.E."/>
            <person name="Fisher S."/>
            <person name="Freeman R.M."/>
            <person name="Gunawardena J."/>
            <person name="Chu W."/>
            <person name="Stover N.A."/>
            <person name="Gregory B.D."/>
            <person name="Nowacki M."/>
            <person name="Derisi J."/>
            <person name="Roy S.W."/>
            <person name="Marshall W.F."/>
            <person name="Sood P."/>
        </authorList>
    </citation>
    <scope>NUCLEOTIDE SEQUENCE [LARGE SCALE GENOMIC DNA]</scope>
    <source>
        <strain evidence="5">WM001</strain>
    </source>
</reference>
<evidence type="ECO:0000313" key="5">
    <source>
        <dbReference type="EMBL" id="OMJ65168.1"/>
    </source>
</evidence>
<dbReference type="CDD" id="cd17039">
    <property type="entry name" value="Ubl_ubiquitin_like"/>
    <property type="match status" value="1"/>
</dbReference>
<evidence type="ECO:0000259" key="4">
    <source>
        <dbReference type="PROSITE" id="PS50053"/>
    </source>
</evidence>
<organism evidence="5 6">
    <name type="scientific">Stentor coeruleus</name>
    <dbReference type="NCBI Taxonomy" id="5963"/>
    <lineage>
        <taxon>Eukaryota</taxon>
        <taxon>Sar</taxon>
        <taxon>Alveolata</taxon>
        <taxon>Ciliophora</taxon>
        <taxon>Postciliodesmatophora</taxon>
        <taxon>Heterotrichea</taxon>
        <taxon>Heterotrichida</taxon>
        <taxon>Stentoridae</taxon>
        <taxon>Stentor</taxon>
    </lineage>
</organism>
<feature type="domain" description="Ubiquitin-like" evidence="4">
    <location>
        <begin position="87"/>
        <end position="158"/>
    </location>
</feature>
<dbReference type="Gene3D" id="3.30.40.10">
    <property type="entry name" value="Zinc/RING finger domain, C3HC4 (zinc finger)"/>
    <property type="match status" value="1"/>
</dbReference>
<keyword evidence="6" id="KW-1185">Reference proteome</keyword>
<accession>A0A1R2AKW8</accession>